<name>A0A840QIP1_9PSEU</name>
<feature type="region of interest" description="Disordered" evidence="1">
    <location>
        <begin position="234"/>
        <end position="264"/>
    </location>
</feature>
<keyword evidence="2" id="KW-0223">Dioxygenase</keyword>
<proteinExistence type="predicted"/>
<comment type="caution">
    <text evidence="2">The sequence shown here is derived from an EMBL/GenBank/DDBJ whole genome shotgun (WGS) entry which is preliminary data.</text>
</comment>
<feature type="compositionally biased region" description="Basic and acidic residues" evidence="1">
    <location>
        <begin position="253"/>
        <end position="264"/>
    </location>
</feature>
<dbReference type="InterPro" id="IPR008775">
    <property type="entry name" value="Phytyl_CoA_dOase-like"/>
</dbReference>
<dbReference type="EMBL" id="JACHIW010000002">
    <property type="protein sequence ID" value="MBB5158768.1"/>
    <property type="molecule type" value="Genomic_DNA"/>
</dbReference>
<dbReference type="GO" id="GO:0016706">
    <property type="term" value="F:2-oxoglutarate-dependent dioxygenase activity"/>
    <property type="evidence" value="ECO:0007669"/>
    <property type="project" value="UniProtKB-ARBA"/>
</dbReference>
<dbReference type="AlphaFoldDB" id="A0A840QIP1"/>
<organism evidence="2 3">
    <name type="scientific">Saccharopolyspora phatthalungensis</name>
    <dbReference type="NCBI Taxonomy" id="664693"/>
    <lineage>
        <taxon>Bacteria</taxon>
        <taxon>Bacillati</taxon>
        <taxon>Actinomycetota</taxon>
        <taxon>Actinomycetes</taxon>
        <taxon>Pseudonocardiales</taxon>
        <taxon>Pseudonocardiaceae</taxon>
        <taxon>Saccharopolyspora</taxon>
    </lineage>
</organism>
<dbReference type="Proteomes" id="UP000584374">
    <property type="component" value="Unassembled WGS sequence"/>
</dbReference>
<protein>
    <submittedName>
        <fullName evidence="2">Ectoine hydroxylase-related dioxygenase (Phytanoyl-CoA dioxygenase family)</fullName>
    </submittedName>
</protein>
<reference evidence="2 3" key="1">
    <citation type="submission" date="2020-08" db="EMBL/GenBank/DDBJ databases">
        <title>Sequencing the genomes of 1000 actinobacteria strains.</title>
        <authorList>
            <person name="Klenk H.-P."/>
        </authorList>
    </citation>
    <scope>NUCLEOTIDE SEQUENCE [LARGE SCALE GENOMIC DNA]</scope>
    <source>
        <strain evidence="2 3">DSM 45584</strain>
    </source>
</reference>
<evidence type="ECO:0000256" key="1">
    <source>
        <dbReference type="SAM" id="MobiDB-lite"/>
    </source>
</evidence>
<dbReference type="PANTHER" id="PTHR20883:SF46">
    <property type="entry name" value="PHYTANOYL-COA HYDROXYLASE"/>
    <property type="match status" value="1"/>
</dbReference>
<keyword evidence="3" id="KW-1185">Reference proteome</keyword>
<evidence type="ECO:0000313" key="3">
    <source>
        <dbReference type="Proteomes" id="UP000584374"/>
    </source>
</evidence>
<dbReference type="SUPFAM" id="SSF51197">
    <property type="entry name" value="Clavaminate synthase-like"/>
    <property type="match status" value="1"/>
</dbReference>
<keyword evidence="2" id="KW-0560">Oxidoreductase</keyword>
<dbReference type="Gene3D" id="2.60.120.620">
    <property type="entry name" value="q2cbj1_9rhob like domain"/>
    <property type="match status" value="1"/>
</dbReference>
<dbReference type="RefSeq" id="WP_184730735.1">
    <property type="nucleotide sequence ID" value="NZ_JACHIW010000002.1"/>
</dbReference>
<gene>
    <name evidence="2" type="ORF">BJ970_006367</name>
</gene>
<accession>A0A840QIP1</accession>
<dbReference type="Pfam" id="PF05721">
    <property type="entry name" value="PhyH"/>
    <property type="match status" value="1"/>
</dbReference>
<sequence length="264" mass="29289">MTDTTAQTKSDAVAERFVTAFREDGFTHIPSLLTAEEVARYREAALDAIERHGKTAGMGGGGTALVQTKGAWWKHETLRNLSRHPRIGAVAEQLAGMPLRVWGGEAFAKHPHDEVPTIWHDDLTFAPLDSRMTMNAWIALVDVPVERGCLTFLPESHRRADPYRGELSAARENPDSYLFTQWPQLGWSPRVTVPLRAGDATFHQSRVGHMAGGNTSEETREAFIITYTDAEATYQPLPGQSPLEDLEPGQLPPDDRYPRVSDFG</sequence>
<evidence type="ECO:0000313" key="2">
    <source>
        <dbReference type="EMBL" id="MBB5158768.1"/>
    </source>
</evidence>
<dbReference type="PANTHER" id="PTHR20883">
    <property type="entry name" value="PHYTANOYL-COA DIOXYGENASE DOMAIN CONTAINING 1"/>
    <property type="match status" value="1"/>
</dbReference>
<dbReference type="GO" id="GO:0005506">
    <property type="term" value="F:iron ion binding"/>
    <property type="evidence" value="ECO:0007669"/>
    <property type="project" value="UniProtKB-ARBA"/>
</dbReference>